<evidence type="ECO:0000313" key="2">
    <source>
        <dbReference type="Proteomes" id="UP001218188"/>
    </source>
</evidence>
<keyword evidence="2" id="KW-1185">Reference proteome</keyword>
<dbReference type="Proteomes" id="UP001218188">
    <property type="component" value="Unassembled WGS sequence"/>
</dbReference>
<dbReference type="EMBL" id="JARJCM010000015">
    <property type="protein sequence ID" value="KAJ7041737.1"/>
    <property type="molecule type" value="Genomic_DNA"/>
</dbReference>
<accession>A0AAD6X9L8</accession>
<gene>
    <name evidence="1" type="ORF">C8F04DRAFT_1176829</name>
</gene>
<sequence>MQSSSGAVELAIQMLLAPVKYVQALQRENVNPINQLVPRWLKSKFPKDLGCRVGFDNGQDMSQKNLQYSLEILEDGGGFKIAANGPIEKLGEVPRCMKERLVGHLKCGMEYWFSLKERQKSLYNWFRNPAAFAILDSGVSMWFRLVDIAIATIGLT</sequence>
<protein>
    <submittedName>
        <fullName evidence="1">Uncharacterized protein</fullName>
    </submittedName>
</protein>
<dbReference type="AlphaFoldDB" id="A0AAD6X9L8"/>
<comment type="caution">
    <text evidence="1">The sequence shown here is derived from an EMBL/GenBank/DDBJ whole genome shotgun (WGS) entry which is preliminary data.</text>
</comment>
<evidence type="ECO:0000313" key="1">
    <source>
        <dbReference type="EMBL" id="KAJ7041737.1"/>
    </source>
</evidence>
<reference evidence="1" key="1">
    <citation type="submission" date="2023-03" db="EMBL/GenBank/DDBJ databases">
        <title>Massive genome expansion in bonnet fungi (Mycena s.s.) driven by repeated elements and novel gene families across ecological guilds.</title>
        <authorList>
            <consortium name="Lawrence Berkeley National Laboratory"/>
            <person name="Harder C.B."/>
            <person name="Miyauchi S."/>
            <person name="Viragh M."/>
            <person name="Kuo A."/>
            <person name="Thoen E."/>
            <person name="Andreopoulos B."/>
            <person name="Lu D."/>
            <person name="Skrede I."/>
            <person name="Drula E."/>
            <person name="Henrissat B."/>
            <person name="Morin E."/>
            <person name="Kohler A."/>
            <person name="Barry K."/>
            <person name="LaButti K."/>
            <person name="Morin E."/>
            <person name="Salamov A."/>
            <person name="Lipzen A."/>
            <person name="Mereny Z."/>
            <person name="Hegedus B."/>
            <person name="Baldrian P."/>
            <person name="Stursova M."/>
            <person name="Weitz H."/>
            <person name="Taylor A."/>
            <person name="Grigoriev I.V."/>
            <person name="Nagy L.G."/>
            <person name="Martin F."/>
            <person name="Kauserud H."/>
        </authorList>
    </citation>
    <scope>NUCLEOTIDE SEQUENCE</scope>
    <source>
        <strain evidence="1">CBHHK200</strain>
    </source>
</reference>
<proteinExistence type="predicted"/>
<name>A0AAD6X9L8_9AGAR</name>
<organism evidence="1 2">
    <name type="scientific">Mycena alexandri</name>
    <dbReference type="NCBI Taxonomy" id="1745969"/>
    <lineage>
        <taxon>Eukaryota</taxon>
        <taxon>Fungi</taxon>
        <taxon>Dikarya</taxon>
        <taxon>Basidiomycota</taxon>
        <taxon>Agaricomycotina</taxon>
        <taxon>Agaricomycetes</taxon>
        <taxon>Agaricomycetidae</taxon>
        <taxon>Agaricales</taxon>
        <taxon>Marasmiineae</taxon>
        <taxon>Mycenaceae</taxon>
        <taxon>Mycena</taxon>
    </lineage>
</organism>